<dbReference type="Pfam" id="PF03992">
    <property type="entry name" value="ABM"/>
    <property type="match status" value="1"/>
</dbReference>
<evidence type="ECO:0000259" key="1">
    <source>
        <dbReference type="Pfam" id="PF03992"/>
    </source>
</evidence>
<organism evidence="2 3">
    <name type="scientific">Blastococcus deserti</name>
    <dbReference type="NCBI Taxonomy" id="2259033"/>
    <lineage>
        <taxon>Bacteria</taxon>
        <taxon>Bacillati</taxon>
        <taxon>Actinomycetota</taxon>
        <taxon>Actinomycetes</taxon>
        <taxon>Geodermatophilales</taxon>
        <taxon>Geodermatophilaceae</taxon>
        <taxon>Blastococcus</taxon>
    </lineage>
</organism>
<sequence length="209" mass="23005">MYARSTTFRGEPGAIADGVAYVRDHVQPAVQQMEGCVGLSMLVDRHTGRCIVTTSWADADAMHRSAEAMAVIRETALRTFQGVAGETEVAEWEVAILHRVHETHENAAARVIFTKGPLGAADRIIDGFRTNIVPRIHTLAGFCSVSLFVNRDTGRCAITSVYEDRQTMNRAKGQAQAMREEFTTHLGMHITEVAEFDVALAHLRVPETV</sequence>
<keyword evidence="2" id="KW-0503">Monooxygenase</keyword>
<dbReference type="InterPro" id="IPR007138">
    <property type="entry name" value="ABM_dom"/>
</dbReference>
<dbReference type="SUPFAM" id="SSF54909">
    <property type="entry name" value="Dimeric alpha+beta barrel"/>
    <property type="match status" value="1"/>
</dbReference>
<dbReference type="GO" id="GO:0004497">
    <property type="term" value="F:monooxygenase activity"/>
    <property type="evidence" value="ECO:0007669"/>
    <property type="project" value="UniProtKB-KW"/>
</dbReference>
<evidence type="ECO:0000313" key="2">
    <source>
        <dbReference type="EMBL" id="MFD2093992.1"/>
    </source>
</evidence>
<keyword evidence="3" id="KW-1185">Reference proteome</keyword>
<dbReference type="RefSeq" id="WP_376880297.1">
    <property type="nucleotide sequence ID" value="NZ_JBHUHP010000030.1"/>
</dbReference>
<proteinExistence type="predicted"/>
<protein>
    <submittedName>
        <fullName evidence="2">Antibiotic biosynthesis monooxygenase</fullName>
    </submittedName>
</protein>
<feature type="domain" description="ABM" evidence="1">
    <location>
        <begin position="1"/>
        <end position="64"/>
    </location>
</feature>
<dbReference type="EMBL" id="JBHUHP010000030">
    <property type="protein sequence ID" value="MFD2093992.1"/>
    <property type="molecule type" value="Genomic_DNA"/>
</dbReference>
<keyword evidence="2" id="KW-0560">Oxidoreductase</keyword>
<gene>
    <name evidence="2" type="ORF">ACFSHS_20695</name>
</gene>
<accession>A0ABW4XG33</accession>
<name>A0ABW4XG33_9ACTN</name>
<dbReference type="Proteomes" id="UP001597402">
    <property type="component" value="Unassembled WGS sequence"/>
</dbReference>
<reference evidence="3" key="1">
    <citation type="journal article" date="2019" name="Int. J. Syst. Evol. Microbiol.">
        <title>The Global Catalogue of Microorganisms (GCM) 10K type strain sequencing project: providing services to taxonomists for standard genome sequencing and annotation.</title>
        <authorList>
            <consortium name="The Broad Institute Genomics Platform"/>
            <consortium name="The Broad Institute Genome Sequencing Center for Infectious Disease"/>
            <person name="Wu L."/>
            <person name="Ma J."/>
        </authorList>
    </citation>
    <scope>NUCLEOTIDE SEQUENCE [LARGE SCALE GENOMIC DNA]</scope>
    <source>
        <strain evidence="3">JCM 3338</strain>
    </source>
</reference>
<comment type="caution">
    <text evidence="2">The sequence shown here is derived from an EMBL/GenBank/DDBJ whole genome shotgun (WGS) entry which is preliminary data.</text>
</comment>
<dbReference type="InterPro" id="IPR011008">
    <property type="entry name" value="Dimeric_a/b-barrel"/>
</dbReference>
<evidence type="ECO:0000313" key="3">
    <source>
        <dbReference type="Proteomes" id="UP001597402"/>
    </source>
</evidence>